<evidence type="ECO:0000256" key="4">
    <source>
        <dbReference type="ARBA" id="ARBA00022989"/>
    </source>
</evidence>
<feature type="transmembrane region" description="Helical" evidence="10">
    <location>
        <begin position="346"/>
        <end position="367"/>
    </location>
</feature>
<dbReference type="InterPro" id="IPR018422">
    <property type="entry name" value="Cation/H_exchanger_CPA1"/>
</dbReference>
<dbReference type="PRINTS" id="PR01084">
    <property type="entry name" value="NAHEXCHNGR"/>
</dbReference>
<feature type="region of interest" description="Disordered" evidence="9">
    <location>
        <begin position="718"/>
        <end position="755"/>
    </location>
</feature>
<dbReference type="GO" id="GO:0007035">
    <property type="term" value="P:vacuolar acidification"/>
    <property type="evidence" value="ECO:0007669"/>
    <property type="project" value="TreeGrafter"/>
</dbReference>
<dbReference type="GO" id="GO:0015386">
    <property type="term" value="F:potassium:proton antiporter activity"/>
    <property type="evidence" value="ECO:0007669"/>
    <property type="project" value="TreeGrafter"/>
</dbReference>
<feature type="transmembrane region" description="Helical" evidence="10">
    <location>
        <begin position="75"/>
        <end position="93"/>
    </location>
</feature>
<evidence type="ECO:0000259" key="11">
    <source>
        <dbReference type="Pfam" id="PF00999"/>
    </source>
</evidence>
<gene>
    <name evidence="12" type="ORF">BZ3500_MVSOF-1268-A1-R1_CHR12-2G03886</name>
</gene>
<feature type="region of interest" description="Disordered" evidence="9">
    <location>
        <begin position="784"/>
        <end position="892"/>
    </location>
</feature>
<feature type="transmembrane region" description="Helical" evidence="10">
    <location>
        <begin position="128"/>
        <end position="150"/>
    </location>
</feature>
<dbReference type="PANTHER" id="PTHR10110:SF187">
    <property type="entry name" value="SODIUM_HYDROGEN EXCHANGER"/>
    <property type="match status" value="1"/>
</dbReference>
<comment type="subcellular location">
    <subcellularLocation>
        <location evidence="1">Membrane</location>
        <topology evidence="1">Multi-pass membrane protein</topology>
    </subcellularLocation>
</comment>
<dbReference type="GO" id="GO:0000329">
    <property type="term" value="C:fungal-type vacuole membrane"/>
    <property type="evidence" value="ECO:0007669"/>
    <property type="project" value="TreeGrafter"/>
</dbReference>
<feature type="transmembrane region" description="Helical" evidence="10">
    <location>
        <begin position="411"/>
        <end position="433"/>
    </location>
</feature>
<evidence type="ECO:0000313" key="12">
    <source>
        <dbReference type="EMBL" id="SCZ94418.1"/>
    </source>
</evidence>
<feature type="transmembrane region" description="Helical" evidence="10">
    <location>
        <begin position="481"/>
        <end position="502"/>
    </location>
</feature>
<feature type="compositionally biased region" description="Acidic residues" evidence="9">
    <location>
        <begin position="516"/>
        <end position="527"/>
    </location>
</feature>
<dbReference type="Gene3D" id="6.10.140.1330">
    <property type="match status" value="1"/>
</dbReference>
<dbReference type="GO" id="GO:0015385">
    <property type="term" value="F:sodium:proton antiporter activity"/>
    <property type="evidence" value="ECO:0007669"/>
    <property type="project" value="InterPro"/>
</dbReference>
<dbReference type="AlphaFoldDB" id="A0A2X0KQM5"/>
<feature type="transmembrane region" description="Helical" evidence="10">
    <location>
        <begin position="162"/>
        <end position="187"/>
    </location>
</feature>
<evidence type="ECO:0000256" key="5">
    <source>
        <dbReference type="ARBA" id="ARBA00023053"/>
    </source>
</evidence>
<keyword evidence="8" id="KW-0739">Sodium transport</keyword>
<accession>A0A2X0KQM5</accession>
<keyword evidence="7 10" id="KW-0472">Membrane</keyword>
<feature type="region of interest" description="Disordered" evidence="9">
    <location>
        <begin position="1"/>
        <end position="22"/>
    </location>
</feature>
<proteinExistence type="predicted"/>
<feature type="region of interest" description="Disordered" evidence="9">
    <location>
        <begin position="600"/>
        <end position="664"/>
    </location>
</feature>
<keyword evidence="4 10" id="KW-1133">Transmembrane helix</keyword>
<sequence>MSSPNGGLAKAPATPISSTMPELDPETEELWSSRALLLVRSSAGFWAIRCRNGADVFVWPSMPDLRSVPISPPPAPAQVLLLLILSFWVSYYLKIRRIRSIHETIVAMFAGMCVGLLVRLAPGNVIQTMISFKSTILLNVLLPPIILNSGYQLKQENFFRNFGVIITFAFAGTFISAVVLGVIVYIYSLLGLEGLSLNIIECLQFGSTLSATDPVTILAIFNALHVDPKLYSVIFGESILNDAVAIVMFETLSQFHGEKIHVLSFFHGVGIFLLTFCVSMLLGVVFGLACSLMLKHSELGRYTEIESCLVFLIAYTSYFFSNAVTMSGQFLRIRLITSLAMQAETVMYAAGIVSLLFCGITLKHYAYHNMSHRTQRTSRYMFGSLAQLSENFIFIYLGLSLFTQTQLVYKPMFILVTAFAVCIARYCAVFPISKGINVFFKARGNRADELPHSYQMMLFWAGLRGAVGVALAEGMKGPNAIALRTTVLVSVVLTVVVFGGTIGRMIEILGIRTGVEDDDPESSDDEGGTGYAITNNGEGDIEGTRSAAGGNKTAGLATHKARRSLPNSRKFGGNGHAGRNGEEEGVVSAMDSPYSDRMALKSLSSTTPPSSVPRMGTLHPHGSFKRPSSPSHSSRDSASDSEGDVLPSVSKAGTGAAAAAGEGDNTRVWRDGQWFTVLDERYLLPVFSNATASRRQATKKAILREKRKSLVTLEGMDDYVEEGNGSPSQPGSPYLVSPSARSGGPLDKLRHQAPTDFTGSFSDILSSLVSPGSATFPVNQKRRASFSEAEGNGAEFYQGQPTYHSTITLGTTSSSRTSAPIRPRVTGSLSGASISEPSSMTATGRAPSPANGGAGTGTGTSSTPVIPFSRGVRGTSDSSTGSTNSGSQTPKR</sequence>
<feature type="transmembrane region" description="Helical" evidence="10">
    <location>
        <begin position="271"/>
        <end position="294"/>
    </location>
</feature>
<dbReference type="InterPro" id="IPR006153">
    <property type="entry name" value="Cation/H_exchanger_TM"/>
</dbReference>
<feature type="compositionally biased region" description="Low complexity" evidence="9">
    <location>
        <begin position="600"/>
        <end position="609"/>
    </location>
</feature>
<evidence type="ECO:0000313" key="13">
    <source>
        <dbReference type="Proteomes" id="UP000249723"/>
    </source>
</evidence>
<reference evidence="13" key="1">
    <citation type="submission" date="2016-10" db="EMBL/GenBank/DDBJ databases">
        <authorList>
            <person name="Jeantristanb JTB J.-T."/>
            <person name="Ricardo R."/>
        </authorList>
    </citation>
    <scope>NUCLEOTIDE SEQUENCE [LARGE SCALE GENOMIC DNA]</scope>
</reference>
<protein>
    <submittedName>
        <fullName evidence="12">BZ3500_MvSof-1268-A1-R1_Chr12-2g03886 protein</fullName>
    </submittedName>
</protein>
<keyword evidence="3 10" id="KW-0812">Transmembrane</keyword>
<dbReference type="Pfam" id="PF00999">
    <property type="entry name" value="Na_H_Exchanger"/>
    <property type="match status" value="2"/>
</dbReference>
<evidence type="ECO:0000256" key="9">
    <source>
        <dbReference type="SAM" id="MobiDB-lite"/>
    </source>
</evidence>
<evidence type="ECO:0000256" key="1">
    <source>
        <dbReference type="ARBA" id="ARBA00004141"/>
    </source>
</evidence>
<evidence type="ECO:0000256" key="8">
    <source>
        <dbReference type="ARBA" id="ARBA00023201"/>
    </source>
</evidence>
<feature type="compositionally biased region" description="Low complexity" evidence="9">
    <location>
        <begin position="859"/>
        <end position="892"/>
    </location>
</feature>
<dbReference type="EMBL" id="FMWP01000052">
    <property type="protein sequence ID" value="SCZ94418.1"/>
    <property type="molecule type" value="Genomic_DNA"/>
</dbReference>
<evidence type="ECO:0000256" key="7">
    <source>
        <dbReference type="ARBA" id="ARBA00023136"/>
    </source>
</evidence>
<dbReference type="PANTHER" id="PTHR10110">
    <property type="entry name" value="SODIUM/HYDROGEN EXCHANGER"/>
    <property type="match status" value="1"/>
</dbReference>
<evidence type="ECO:0000256" key="2">
    <source>
        <dbReference type="ARBA" id="ARBA00022448"/>
    </source>
</evidence>
<feature type="transmembrane region" description="Helical" evidence="10">
    <location>
        <begin position="306"/>
        <end position="326"/>
    </location>
</feature>
<dbReference type="Proteomes" id="UP000249723">
    <property type="component" value="Unassembled WGS sequence"/>
</dbReference>
<keyword evidence="2" id="KW-0813">Transport</keyword>
<dbReference type="InterPro" id="IPR004709">
    <property type="entry name" value="NaH_exchanger"/>
</dbReference>
<keyword evidence="13" id="KW-1185">Reference proteome</keyword>
<evidence type="ECO:0000256" key="6">
    <source>
        <dbReference type="ARBA" id="ARBA00023065"/>
    </source>
</evidence>
<name>A0A2X0KQM5_9BASI</name>
<organism evidence="12 13">
    <name type="scientific">Microbotryum saponariae</name>
    <dbReference type="NCBI Taxonomy" id="289078"/>
    <lineage>
        <taxon>Eukaryota</taxon>
        <taxon>Fungi</taxon>
        <taxon>Dikarya</taxon>
        <taxon>Basidiomycota</taxon>
        <taxon>Pucciniomycotina</taxon>
        <taxon>Microbotryomycetes</taxon>
        <taxon>Microbotryales</taxon>
        <taxon>Microbotryaceae</taxon>
        <taxon>Microbotryum</taxon>
    </lineage>
</organism>
<feature type="region of interest" description="Disordered" evidence="9">
    <location>
        <begin position="515"/>
        <end position="585"/>
    </location>
</feature>
<evidence type="ECO:0000256" key="10">
    <source>
        <dbReference type="SAM" id="Phobius"/>
    </source>
</evidence>
<feature type="compositionally biased region" description="Low complexity" evidence="9">
    <location>
        <begin position="652"/>
        <end position="663"/>
    </location>
</feature>
<feature type="compositionally biased region" description="Polar residues" evidence="9">
    <location>
        <begin position="827"/>
        <end position="842"/>
    </location>
</feature>
<keyword evidence="6" id="KW-0406">Ion transport</keyword>
<dbReference type="GO" id="GO:0005770">
    <property type="term" value="C:late endosome"/>
    <property type="evidence" value="ECO:0007669"/>
    <property type="project" value="TreeGrafter"/>
</dbReference>
<feature type="domain" description="Cation/H+ exchanger transmembrane" evidence="11">
    <location>
        <begin position="86"/>
        <end position="328"/>
    </location>
</feature>
<feature type="domain" description="Cation/H+ exchanger transmembrane" evidence="11">
    <location>
        <begin position="340"/>
        <end position="506"/>
    </location>
</feature>
<feature type="transmembrane region" description="Helical" evidence="10">
    <location>
        <begin position="105"/>
        <end position="122"/>
    </location>
</feature>
<dbReference type="GO" id="GO:0005769">
    <property type="term" value="C:early endosome"/>
    <property type="evidence" value="ECO:0007669"/>
    <property type="project" value="TreeGrafter"/>
</dbReference>
<evidence type="ECO:0000256" key="3">
    <source>
        <dbReference type="ARBA" id="ARBA00022692"/>
    </source>
</evidence>
<feature type="compositionally biased region" description="Polar residues" evidence="9">
    <location>
        <begin position="799"/>
        <end position="818"/>
    </location>
</feature>
<dbReference type="STRING" id="289078.A0A2X0KQM5"/>
<feature type="transmembrane region" description="Helical" evidence="10">
    <location>
        <begin position="379"/>
        <end position="399"/>
    </location>
</feature>
<keyword evidence="5" id="KW-0915">Sodium</keyword>